<evidence type="ECO:0000313" key="2">
    <source>
        <dbReference type="Proteomes" id="UP000887566"/>
    </source>
</evidence>
<proteinExistence type="predicted"/>
<evidence type="ECO:0000313" key="3">
    <source>
        <dbReference type="WBParaSite" id="PSAMB.scaffold710size43087.g8172.t1"/>
    </source>
</evidence>
<name>A0A914X7U2_9BILA</name>
<sequence>MAFCCAAAIFVIVCSTFGKTYAHDPVETIVDVEATANSLTLHTDAAGGTAGLRILIEIYDLAANEQQLKTLDLSGPLLENTRGSYLLQNLKPSTWFGISFKTEQTTSGSTRAAVENRLARTLTAEGTEDYPLYEVSTSADSQRADELQLTVKRVPIELNIELIVSAALECDGVQSNKQDIQLADNETKATAILQVGYTPEIVPADDGSGRVTAVLTPGKCNQLCWSPWLRYTTTKDHRTYSYRQNETCQPIETVNITSGLRRVISRTATDQSITVNTLYNMTGQPERDAFVTISTYQLTTTNMTSSSSGQPEWLVSNFSVDWTSVNFTVDDLASGQWYAVLYNYTKLTPFVYNDVLRFVAFTAGGNDSDNEGLVKINLQAVENRLNMTLSRSHKLAGRRVTTSFSPFCGQNGTSVVLTDERPEQLVDFDISLARCLLFPDKCDKNANDSALIAALTADDADDVSGVTDDDCEHLCYRCEMSAPMLRHQREQQLGQQEEEELFIFDRQCLTMRDVFAKSDAPPSATFSPLRNAIALFSFTLLVDAMLRYA</sequence>
<feature type="chain" id="PRO_5037747201" evidence="1">
    <location>
        <begin position="23"/>
        <end position="549"/>
    </location>
</feature>
<feature type="signal peptide" evidence="1">
    <location>
        <begin position="1"/>
        <end position="22"/>
    </location>
</feature>
<dbReference type="Proteomes" id="UP000887566">
    <property type="component" value="Unplaced"/>
</dbReference>
<dbReference type="WBParaSite" id="PSAMB.scaffold710size43087.g8172.t1">
    <property type="protein sequence ID" value="PSAMB.scaffold710size43087.g8172.t1"/>
    <property type="gene ID" value="PSAMB.scaffold710size43087.g8172"/>
</dbReference>
<dbReference type="AlphaFoldDB" id="A0A914X7U2"/>
<evidence type="ECO:0000256" key="1">
    <source>
        <dbReference type="SAM" id="SignalP"/>
    </source>
</evidence>
<accession>A0A914X7U2</accession>
<keyword evidence="1" id="KW-0732">Signal</keyword>
<organism evidence="2 3">
    <name type="scientific">Plectus sambesii</name>
    <dbReference type="NCBI Taxonomy" id="2011161"/>
    <lineage>
        <taxon>Eukaryota</taxon>
        <taxon>Metazoa</taxon>
        <taxon>Ecdysozoa</taxon>
        <taxon>Nematoda</taxon>
        <taxon>Chromadorea</taxon>
        <taxon>Plectida</taxon>
        <taxon>Plectina</taxon>
        <taxon>Plectoidea</taxon>
        <taxon>Plectidae</taxon>
        <taxon>Plectus</taxon>
    </lineage>
</organism>
<protein>
    <submittedName>
        <fullName evidence="3">Secreted protein</fullName>
    </submittedName>
</protein>
<reference evidence="3" key="1">
    <citation type="submission" date="2022-11" db="UniProtKB">
        <authorList>
            <consortium name="WormBaseParasite"/>
        </authorList>
    </citation>
    <scope>IDENTIFICATION</scope>
</reference>
<keyword evidence="2" id="KW-1185">Reference proteome</keyword>